<organism evidence="2">
    <name type="scientific">Hermissenda emurai</name>
    <dbReference type="NCBI Taxonomy" id="1840523"/>
    <lineage>
        <taxon>Eukaryota</taxon>
        <taxon>Metazoa</taxon>
        <taxon>Spiralia</taxon>
        <taxon>Lophotrochozoa</taxon>
        <taxon>Mollusca</taxon>
        <taxon>Gastropoda</taxon>
        <taxon>Heterobranchia</taxon>
        <taxon>Euthyneura</taxon>
        <taxon>Nudipleura</taxon>
        <taxon>Nudibranchia</taxon>
        <taxon>Cladobranchia</taxon>
        <taxon>Aeolidioidea</taxon>
        <taxon>Glaucidae</taxon>
        <taxon>Hermissenda</taxon>
    </lineage>
</organism>
<geneLocation type="mitochondrion" evidence="2"/>
<dbReference type="EMBL" id="MK279704">
    <property type="protein sequence ID" value="QIV24373.1"/>
    <property type="molecule type" value="Genomic_DNA"/>
</dbReference>
<protein>
    <submittedName>
        <fullName evidence="2">ATP synthase F0 subunit 8</fullName>
    </submittedName>
</protein>
<name>A0A6H0N3K9_9GAST</name>
<accession>A0A6H0N3K9</accession>
<evidence type="ECO:0000313" key="2">
    <source>
        <dbReference type="EMBL" id="QIV24373.1"/>
    </source>
</evidence>
<reference evidence="2" key="2">
    <citation type="journal article" date="2019" name="Mitochondrial DNA Part B Resour">
        <title>Characterization of the complete mitochondrial genome of Hermissenda emurai (Baba, 1937) (Nudibranchia, Facelinidae).</title>
        <authorList>
            <person name="Dinh Do T."/>
            <person name="Kim J.-I."/>
            <person name="Jung D.-W."/>
            <person name="Choi T.-J."/>
            <person name="Karagozlu M.Z."/>
            <person name="Kim C.-B."/>
        </authorList>
    </citation>
    <scope>NUCLEOTIDE SEQUENCE</scope>
</reference>
<keyword evidence="2" id="KW-0496">Mitochondrion</keyword>
<proteinExistence type="predicted"/>
<evidence type="ECO:0000256" key="1">
    <source>
        <dbReference type="SAM" id="SignalP"/>
    </source>
</evidence>
<feature type="chain" id="PRO_5026279878" evidence="1">
    <location>
        <begin position="31"/>
        <end position="50"/>
    </location>
</feature>
<keyword evidence="1" id="KW-0732">Signal</keyword>
<gene>
    <name evidence="2" type="primary">ATP8</name>
</gene>
<reference evidence="2" key="1">
    <citation type="submission" date="2018-12" db="EMBL/GenBank/DDBJ databases">
        <authorList>
            <person name="Do T.D."/>
            <person name="Kim C.-B."/>
        </authorList>
    </citation>
    <scope>NUCLEOTIDE SEQUENCE</scope>
</reference>
<dbReference type="GeneID" id="55290408"/>
<sequence length="50" mass="5237">MPQLSPMMGFLMAAVTLSSLLCFLAGLSSTAPAIKPTKTAKKATAMFTLF</sequence>
<feature type="signal peptide" evidence="1">
    <location>
        <begin position="1"/>
        <end position="30"/>
    </location>
</feature>
<dbReference type="AlphaFoldDB" id="A0A6H0N3K9"/>
<dbReference type="CTD" id="4509"/>
<dbReference type="RefSeq" id="YP_009827427.1">
    <property type="nucleotide sequence ID" value="NC_048494.1"/>
</dbReference>